<keyword evidence="5" id="KW-1185">Reference proteome</keyword>
<organism evidence="4 5">
    <name type="scientific">Paramormyrops kingsleyae</name>
    <dbReference type="NCBI Taxonomy" id="1676925"/>
    <lineage>
        <taxon>Eukaryota</taxon>
        <taxon>Metazoa</taxon>
        <taxon>Chordata</taxon>
        <taxon>Craniata</taxon>
        <taxon>Vertebrata</taxon>
        <taxon>Euteleostomi</taxon>
        <taxon>Actinopterygii</taxon>
        <taxon>Neopterygii</taxon>
        <taxon>Teleostei</taxon>
        <taxon>Osteoglossocephala</taxon>
        <taxon>Osteoglossomorpha</taxon>
        <taxon>Osteoglossiformes</taxon>
        <taxon>Mormyridae</taxon>
        <taxon>Paramormyrops</taxon>
    </lineage>
</organism>
<feature type="region of interest" description="Disordered" evidence="1">
    <location>
        <begin position="100"/>
        <end position="143"/>
    </location>
</feature>
<dbReference type="CTD" id="23357"/>
<feature type="signal peptide" evidence="2">
    <location>
        <begin position="1"/>
        <end position="19"/>
    </location>
</feature>
<feature type="region of interest" description="Disordered" evidence="1">
    <location>
        <begin position="41"/>
        <end position="85"/>
    </location>
</feature>
<dbReference type="Pfam" id="PF03372">
    <property type="entry name" value="Exo_endo_phos"/>
    <property type="match status" value="1"/>
</dbReference>
<dbReference type="GO" id="GO:0000175">
    <property type="term" value="F:3'-5'-RNA exonuclease activity"/>
    <property type="evidence" value="ECO:0007669"/>
    <property type="project" value="TreeGrafter"/>
</dbReference>
<dbReference type="InterPro" id="IPR005135">
    <property type="entry name" value="Endo/exonuclease/phosphatase"/>
</dbReference>
<dbReference type="InterPro" id="IPR036691">
    <property type="entry name" value="Endo/exonu/phosph_ase_sf"/>
</dbReference>
<dbReference type="STRING" id="1676925.ENSPKIP00000017453"/>
<proteinExistence type="predicted"/>
<keyword evidence="2" id="KW-0732">Signal</keyword>
<feature type="compositionally biased region" description="Basic and acidic residues" evidence="1">
    <location>
        <begin position="100"/>
        <end position="112"/>
    </location>
</feature>
<protein>
    <submittedName>
        <fullName evidence="4">Angel homolog 1 (Drosophila)</fullName>
    </submittedName>
</protein>
<accession>A0A3B3RGI0</accession>
<dbReference type="KEGG" id="pki:111852465"/>
<dbReference type="OrthoDB" id="10253982at2759"/>
<feature type="compositionally biased region" description="Polar residues" evidence="1">
    <location>
        <begin position="58"/>
        <end position="69"/>
    </location>
</feature>
<evidence type="ECO:0000256" key="1">
    <source>
        <dbReference type="SAM" id="MobiDB-lite"/>
    </source>
</evidence>
<sequence length="695" mass="75932">MIGTLMCYVLFPLARVTRAASDRRKKDGPWRVEASCSVMNGKGVWDSEGPVTPRPSEEQSGQQLTTGGSDQEESGVGGGAAQGEQQERVVLAVGGRAQTVDKEEVTRGEVAPERAVLLPEGSGPESGSKEAKQEGPALEPWGNGCLQKEGLMGVEEQGWESAWDGAGGSDSSGLQYGRAGAGMPSPWGSSTLFSDTGSWVWAGCVQPASGGWHFSSGPGLSQVVHCPPCQAPVMTYNPLAKEMAPFEVTWRVWEDISKPQEPTVGPQGPFEFTVMSYNILAQDLLEANLELYSHCSPGVLAWDFRLRNILLEFDKWKPDIMCLQEVQENHYAEGLLPILTDRGYNCVYKRRTGTKTDGCAVCYQRSRFSQLSARLVEFRRPELALLDRDNVAVVLLLQPVVARGSGVAAQGTPICVANTHLLFNPRRGDVKLAQLAVLLAEIDHAVKPWRSSGSPSPIILCGDFNAVPNMPLYQLITTGQLYYHGLPAWMVSGQEDFSYKMHHHILCAPLWPSELGINDNCQYVPGSKRQAEADSSGRIRYSHSFLLQFRFCEASLVRSPDLDVIPGVTDATPDPSLEKPWNVPRFRNVLHHGLHLQSVYSPHVKGTGRPEVTTLHSNFASTVDYIFYSHGPADARDHAKHRGGGAQQGGGLKLIGRLTLLSQEDLWPMNGLPSEIFSSDHLCLLAKFQLGLDHA</sequence>
<dbReference type="Gene3D" id="3.60.10.10">
    <property type="entry name" value="Endonuclease/exonuclease/phosphatase"/>
    <property type="match status" value="1"/>
</dbReference>
<feature type="domain" description="Endonuclease/exonuclease/phosphatase" evidence="3">
    <location>
        <begin position="275"/>
        <end position="681"/>
    </location>
</feature>
<evidence type="ECO:0000313" key="4">
    <source>
        <dbReference type="Ensembl" id="ENSPKIP00000017453.1"/>
    </source>
</evidence>
<dbReference type="SUPFAM" id="SSF56219">
    <property type="entry name" value="DNase I-like"/>
    <property type="match status" value="1"/>
</dbReference>
<dbReference type="GeneTree" id="ENSGT00940000159057"/>
<dbReference type="PANTHER" id="PTHR12121:SF28">
    <property type="entry name" value="PROTEIN ANGEL HOMOLOG 1"/>
    <property type="match status" value="1"/>
</dbReference>
<evidence type="ECO:0000256" key="2">
    <source>
        <dbReference type="SAM" id="SignalP"/>
    </source>
</evidence>
<dbReference type="Proteomes" id="UP000261540">
    <property type="component" value="Unplaced"/>
</dbReference>
<reference evidence="4" key="1">
    <citation type="submission" date="2025-08" db="UniProtKB">
        <authorList>
            <consortium name="Ensembl"/>
        </authorList>
    </citation>
    <scope>IDENTIFICATION</scope>
</reference>
<evidence type="ECO:0000313" key="5">
    <source>
        <dbReference type="Proteomes" id="UP000261540"/>
    </source>
</evidence>
<dbReference type="AlphaFoldDB" id="A0A3B3RGI0"/>
<name>A0A3B3RGI0_9TELE</name>
<dbReference type="InterPro" id="IPR050410">
    <property type="entry name" value="CCR4/nocturin_mRNA_transcr"/>
</dbReference>
<dbReference type="PANTHER" id="PTHR12121">
    <property type="entry name" value="CARBON CATABOLITE REPRESSOR PROTEIN 4"/>
    <property type="match status" value="1"/>
</dbReference>
<evidence type="ECO:0000259" key="3">
    <source>
        <dbReference type="Pfam" id="PF03372"/>
    </source>
</evidence>
<reference evidence="4" key="2">
    <citation type="submission" date="2025-09" db="UniProtKB">
        <authorList>
            <consortium name="Ensembl"/>
        </authorList>
    </citation>
    <scope>IDENTIFICATION</scope>
</reference>
<feature type="chain" id="PRO_5017409256" evidence="2">
    <location>
        <begin position="20"/>
        <end position="695"/>
    </location>
</feature>
<dbReference type="Ensembl" id="ENSPKIT00000041965.1">
    <property type="protein sequence ID" value="ENSPKIP00000017453.1"/>
    <property type="gene ID" value="ENSPKIG00000003362.1"/>
</dbReference>